<gene>
    <name evidence="1" type="ORF">L6164_018206</name>
</gene>
<sequence>MADEIVLLDSWASPFGMRVRIALAEKGVKYEYKEEDLRNKSPLLLQMNAVHKKIPVLIHNGKPICESLIAIQYIDEVWNHKSPLLPSDPYPRAQARFWSDYVDNKFHDYSRKVVATKGEELETAKKELIDCLRLLEDQLGNKPYFGGDNLGFVDVALVPFYSFFKALETFGNLNIEAECPKLIAWAKRCLQKESVSKSIADQHKVYGMVCEMRKKIGLE</sequence>
<evidence type="ECO:0000313" key="1">
    <source>
        <dbReference type="EMBL" id="KAI4333384.1"/>
    </source>
</evidence>
<dbReference type="EMBL" id="CM039432">
    <property type="protein sequence ID" value="KAI4333384.1"/>
    <property type="molecule type" value="Genomic_DNA"/>
</dbReference>
<evidence type="ECO:0000313" key="2">
    <source>
        <dbReference type="Proteomes" id="UP000828941"/>
    </source>
</evidence>
<comment type="caution">
    <text evidence="1">The sequence shown here is derived from an EMBL/GenBank/DDBJ whole genome shotgun (WGS) entry which is preliminary data.</text>
</comment>
<reference evidence="1 2" key="1">
    <citation type="journal article" date="2022" name="DNA Res.">
        <title>Chromosomal-level genome assembly of the orchid tree Bauhinia variegata (Leguminosae; Cercidoideae) supports the allotetraploid origin hypothesis of Bauhinia.</title>
        <authorList>
            <person name="Zhong Y."/>
            <person name="Chen Y."/>
            <person name="Zheng D."/>
            <person name="Pang J."/>
            <person name="Liu Y."/>
            <person name="Luo S."/>
            <person name="Meng S."/>
            <person name="Qian L."/>
            <person name="Wei D."/>
            <person name="Dai S."/>
            <person name="Zhou R."/>
        </authorList>
    </citation>
    <scope>NUCLEOTIDE SEQUENCE [LARGE SCALE GENOMIC DNA]</scope>
    <source>
        <strain evidence="1">BV-YZ2020</strain>
    </source>
</reference>
<accession>A0ACB9NC58</accession>
<protein>
    <submittedName>
        <fullName evidence="1">Uncharacterized protein</fullName>
    </submittedName>
</protein>
<keyword evidence="2" id="KW-1185">Reference proteome</keyword>
<proteinExistence type="predicted"/>
<organism evidence="1 2">
    <name type="scientific">Bauhinia variegata</name>
    <name type="common">Purple orchid tree</name>
    <name type="synonym">Phanera variegata</name>
    <dbReference type="NCBI Taxonomy" id="167791"/>
    <lineage>
        <taxon>Eukaryota</taxon>
        <taxon>Viridiplantae</taxon>
        <taxon>Streptophyta</taxon>
        <taxon>Embryophyta</taxon>
        <taxon>Tracheophyta</taxon>
        <taxon>Spermatophyta</taxon>
        <taxon>Magnoliopsida</taxon>
        <taxon>eudicotyledons</taxon>
        <taxon>Gunneridae</taxon>
        <taxon>Pentapetalae</taxon>
        <taxon>rosids</taxon>
        <taxon>fabids</taxon>
        <taxon>Fabales</taxon>
        <taxon>Fabaceae</taxon>
        <taxon>Cercidoideae</taxon>
        <taxon>Cercideae</taxon>
        <taxon>Bauhiniinae</taxon>
        <taxon>Bauhinia</taxon>
    </lineage>
</organism>
<dbReference type="Proteomes" id="UP000828941">
    <property type="component" value="Chromosome 7"/>
</dbReference>
<name>A0ACB9NC58_BAUVA</name>